<reference evidence="1 2" key="1">
    <citation type="submission" date="2020-08" db="EMBL/GenBank/DDBJ databases">
        <title>Genomic Encyclopedia of Type Strains, Phase IV (KMG-IV): sequencing the most valuable type-strain genomes for metagenomic binning, comparative biology and taxonomic classification.</title>
        <authorList>
            <person name="Goeker M."/>
        </authorList>
    </citation>
    <scope>NUCLEOTIDE SEQUENCE [LARGE SCALE GENOMIC DNA]</scope>
    <source>
        <strain evidence="1 2">DSM 24661</strain>
    </source>
</reference>
<dbReference type="AlphaFoldDB" id="A0A840UWI8"/>
<evidence type="ECO:0000313" key="1">
    <source>
        <dbReference type="EMBL" id="MBB5336775.1"/>
    </source>
</evidence>
<accession>A0A840UWI8</accession>
<dbReference type="RefSeq" id="WP_183862018.1">
    <property type="nucleotide sequence ID" value="NZ_JACHFH010000023.1"/>
</dbReference>
<keyword evidence="2" id="KW-1185">Reference proteome</keyword>
<comment type="caution">
    <text evidence="1">The sequence shown here is derived from an EMBL/GenBank/DDBJ whole genome shotgun (WGS) entry which is preliminary data.</text>
</comment>
<dbReference type="EMBL" id="JACHFH010000023">
    <property type="protein sequence ID" value="MBB5336775.1"/>
    <property type="molecule type" value="Genomic_DNA"/>
</dbReference>
<dbReference type="Proteomes" id="UP000559117">
    <property type="component" value="Unassembled WGS sequence"/>
</dbReference>
<evidence type="ECO:0000313" key="2">
    <source>
        <dbReference type="Proteomes" id="UP000559117"/>
    </source>
</evidence>
<gene>
    <name evidence="1" type="ORF">HNR32_001929</name>
</gene>
<proteinExistence type="predicted"/>
<name>A0A840UWI8_9FIRM</name>
<organism evidence="1 2">
    <name type="scientific">Pectinatus brassicae</name>
    <dbReference type="NCBI Taxonomy" id="862415"/>
    <lineage>
        <taxon>Bacteria</taxon>
        <taxon>Bacillati</taxon>
        <taxon>Bacillota</taxon>
        <taxon>Negativicutes</taxon>
        <taxon>Selenomonadales</taxon>
        <taxon>Selenomonadaceae</taxon>
        <taxon>Pectinatus</taxon>
    </lineage>
</organism>
<protein>
    <submittedName>
        <fullName evidence="1">L-cysteine desulfidase</fullName>
    </submittedName>
</protein>
<sequence length="49" mass="5538">MSLLSVALNLTICRVIEENYEKSIRNIGRIGKYGMKSTDVEILNIMLGH</sequence>